<feature type="compositionally biased region" description="Basic and acidic residues" evidence="1">
    <location>
        <begin position="182"/>
        <end position="193"/>
    </location>
</feature>
<sequence>MRAEQDIRRLLAAADPVRDHPVPPVPVFDPPAPVHRRRRVLVAAALVAVVAAGAAVWTVARPNAPRGAAATPPLLSITAATDTRPAPVLLEEIAARAQRSGVPTGRPGGTEHFQMQAWYLHSQVQRGDTRSVLQATYTELWWNADGSGRIDTRDSPPQFQSEADQRAWASETDGDGDSSSFEPHERSRMWPDRPPTDPAALASWLEINHPRANGPTEVITSITDLVRQRVLTADERAAVLRVLATVPGLRHDGTTHDRTGRPGMVFSLDSNGHGLPTRYSLVIDPGTGLILAREEVLTTDPGALGVTIPAVITSEVYVRQDFQGTP</sequence>
<protein>
    <recommendedName>
        <fullName evidence="5">CU044_5270 family protein</fullName>
    </recommendedName>
</protein>
<keyword evidence="4" id="KW-1185">Reference proteome</keyword>
<dbReference type="RefSeq" id="WP_285612833.1">
    <property type="nucleotide sequence ID" value="NZ_BSSD01000011.1"/>
</dbReference>
<reference evidence="3" key="1">
    <citation type="submission" date="2023-02" db="EMBL/GenBank/DDBJ databases">
        <title>Actinokineospora globicatena NBRC 15670.</title>
        <authorList>
            <person name="Ichikawa N."/>
            <person name="Sato H."/>
            <person name="Tonouchi N."/>
        </authorList>
    </citation>
    <scope>NUCLEOTIDE SEQUENCE</scope>
    <source>
        <strain evidence="3">NBRC 15670</strain>
    </source>
</reference>
<evidence type="ECO:0000256" key="1">
    <source>
        <dbReference type="SAM" id="MobiDB-lite"/>
    </source>
</evidence>
<feature type="transmembrane region" description="Helical" evidence="2">
    <location>
        <begin position="40"/>
        <end position="60"/>
    </location>
</feature>
<evidence type="ECO:0000256" key="2">
    <source>
        <dbReference type="SAM" id="Phobius"/>
    </source>
</evidence>
<name>A0A9W6QUQ3_9PSEU</name>
<dbReference type="NCBIfam" id="NF038083">
    <property type="entry name" value="CU044_5270_fam"/>
    <property type="match status" value="1"/>
</dbReference>
<gene>
    <name evidence="3" type="ORF">Aglo03_57280</name>
</gene>
<evidence type="ECO:0000313" key="3">
    <source>
        <dbReference type="EMBL" id="GLW94912.1"/>
    </source>
</evidence>
<evidence type="ECO:0000313" key="4">
    <source>
        <dbReference type="Proteomes" id="UP001165042"/>
    </source>
</evidence>
<dbReference type="Proteomes" id="UP001165042">
    <property type="component" value="Unassembled WGS sequence"/>
</dbReference>
<keyword evidence="2" id="KW-0472">Membrane</keyword>
<dbReference type="InterPro" id="IPR047789">
    <property type="entry name" value="CU044_5270-like"/>
</dbReference>
<dbReference type="AlphaFoldDB" id="A0A9W6QUQ3"/>
<dbReference type="EMBL" id="BSSD01000011">
    <property type="protein sequence ID" value="GLW94912.1"/>
    <property type="molecule type" value="Genomic_DNA"/>
</dbReference>
<proteinExistence type="predicted"/>
<evidence type="ECO:0008006" key="5">
    <source>
        <dbReference type="Google" id="ProtNLM"/>
    </source>
</evidence>
<feature type="region of interest" description="Disordered" evidence="1">
    <location>
        <begin position="145"/>
        <end position="193"/>
    </location>
</feature>
<keyword evidence="2" id="KW-0812">Transmembrane</keyword>
<accession>A0A9W6QUQ3</accession>
<organism evidence="3 4">
    <name type="scientific">Actinokineospora globicatena</name>
    <dbReference type="NCBI Taxonomy" id="103729"/>
    <lineage>
        <taxon>Bacteria</taxon>
        <taxon>Bacillati</taxon>
        <taxon>Actinomycetota</taxon>
        <taxon>Actinomycetes</taxon>
        <taxon>Pseudonocardiales</taxon>
        <taxon>Pseudonocardiaceae</taxon>
        <taxon>Actinokineospora</taxon>
    </lineage>
</organism>
<comment type="caution">
    <text evidence="3">The sequence shown here is derived from an EMBL/GenBank/DDBJ whole genome shotgun (WGS) entry which is preliminary data.</text>
</comment>
<keyword evidence="2" id="KW-1133">Transmembrane helix</keyword>